<name>C5KJJ8_PERM5</name>
<organism evidence="3">
    <name type="scientific">Perkinsus marinus (strain ATCC 50983 / TXsc)</name>
    <dbReference type="NCBI Taxonomy" id="423536"/>
    <lineage>
        <taxon>Eukaryota</taxon>
        <taxon>Sar</taxon>
        <taxon>Alveolata</taxon>
        <taxon>Perkinsozoa</taxon>
        <taxon>Perkinsea</taxon>
        <taxon>Perkinsida</taxon>
        <taxon>Perkinsidae</taxon>
        <taxon>Perkinsus</taxon>
    </lineage>
</organism>
<protein>
    <submittedName>
        <fullName evidence="2">Uncharacterized protein</fullName>
    </submittedName>
</protein>
<dbReference type="GeneID" id="9046061"/>
<keyword evidence="1" id="KW-0732">Signal</keyword>
<evidence type="ECO:0000313" key="2">
    <source>
        <dbReference type="EMBL" id="EER15332.1"/>
    </source>
</evidence>
<proteinExistence type="predicted"/>
<dbReference type="Proteomes" id="UP000007800">
    <property type="component" value="Unassembled WGS sequence"/>
</dbReference>
<feature type="chain" id="PRO_5002954169" evidence="1">
    <location>
        <begin position="22"/>
        <end position="317"/>
    </location>
</feature>
<evidence type="ECO:0000313" key="3">
    <source>
        <dbReference type="Proteomes" id="UP000007800"/>
    </source>
</evidence>
<keyword evidence="3" id="KW-1185">Reference proteome</keyword>
<dbReference type="InParanoid" id="C5KJJ8"/>
<sequence length="317" mass="34705">MFAGFAVISLSSLALLSPADAAVPVTVAVTPFDRFTASNYSDLFEAGVRHLILAQNQILADGSIRIPGNWITVPLAEQIHGYAVKHNATVSLGLIPNFFIYNTSRSLPDFLASAQNTLGNYSADGLFFEAWIPTLIPTGDQWDVINSLTDLTRTKLKSRSGNPAIASLIFGADALSSSHWTDLKTYQPWKHTDRDYCLLHTQTVNFKEQISLDWAKTVADRLSDYSADMSKLSFTIVPEGRYDNLTSTKSYRQLIADGAPASGDGHFGNFYYNSQKQVKEKVQLVKTKRLGGMAVYSPGFDLPVKNTSSLLHAALSG</sequence>
<reference evidence="2 3" key="1">
    <citation type="submission" date="2008-07" db="EMBL/GenBank/DDBJ databases">
        <authorList>
            <person name="El-Sayed N."/>
            <person name="Caler E."/>
            <person name="Inman J."/>
            <person name="Amedeo P."/>
            <person name="Hass B."/>
            <person name="Wortman J."/>
        </authorList>
    </citation>
    <scope>NUCLEOTIDE SEQUENCE [LARGE SCALE GENOMIC DNA]</scope>
    <source>
        <strain evidence="3">ATCC 50983 / TXsc</strain>
    </source>
</reference>
<dbReference type="SUPFAM" id="SSF51445">
    <property type="entry name" value="(Trans)glycosidases"/>
    <property type="match status" value="1"/>
</dbReference>
<evidence type="ECO:0000256" key="1">
    <source>
        <dbReference type="SAM" id="SignalP"/>
    </source>
</evidence>
<gene>
    <name evidence="2" type="ORF">Pmar_PMAR001382</name>
</gene>
<dbReference type="AlphaFoldDB" id="C5KJJ8"/>
<dbReference type="RefSeq" id="XP_002783536.1">
    <property type="nucleotide sequence ID" value="XM_002783490.1"/>
</dbReference>
<dbReference type="InterPro" id="IPR017853">
    <property type="entry name" value="GH"/>
</dbReference>
<dbReference type="EMBL" id="GG673606">
    <property type="protein sequence ID" value="EER15332.1"/>
    <property type="molecule type" value="Genomic_DNA"/>
</dbReference>
<accession>C5KJJ8</accession>
<feature type="signal peptide" evidence="1">
    <location>
        <begin position="1"/>
        <end position="21"/>
    </location>
</feature>